<gene>
    <name evidence="1" type="ORF">A8M32_20520</name>
</gene>
<dbReference type="RefSeq" id="WP_069460276.1">
    <property type="nucleotide sequence ID" value="NZ_LYBW01000062.1"/>
</dbReference>
<dbReference type="EMBL" id="LYBW01000062">
    <property type="protein sequence ID" value="ODR88876.1"/>
    <property type="molecule type" value="Genomic_DNA"/>
</dbReference>
<comment type="caution">
    <text evidence="1">The sequence shown here is derived from an EMBL/GenBank/DDBJ whole genome shotgun (WGS) entry which is preliminary data.</text>
</comment>
<dbReference type="OrthoDB" id="3078257at2"/>
<reference evidence="2" key="1">
    <citation type="submission" date="2016-05" db="EMBL/GenBank/DDBJ databases">
        <authorList>
            <person name="Li Y."/>
        </authorList>
    </citation>
    <scope>NUCLEOTIDE SEQUENCE [LARGE SCALE GENOMIC DNA]</scope>
    <source>
        <strain evidence="2">YIC4027</strain>
    </source>
</reference>
<organism evidence="1 2">
    <name type="scientific">Sinorhizobium alkalisoli</name>
    <dbReference type="NCBI Taxonomy" id="1752398"/>
    <lineage>
        <taxon>Bacteria</taxon>
        <taxon>Pseudomonadati</taxon>
        <taxon>Pseudomonadota</taxon>
        <taxon>Alphaproteobacteria</taxon>
        <taxon>Hyphomicrobiales</taxon>
        <taxon>Rhizobiaceae</taxon>
        <taxon>Sinorhizobium/Ensifer group</taxon>
        <taxon>Sinorhizobium</taxon>
    </lineage>
</organism>
<sequence>MSVTVVAHCDWSMDQKKRWMAVAIKRGGQWHVQPPELVRDTSSLFDRMQRRAVDPGSLVIGFDFPIGLPEAYARAAGLSSFREALTLFGSGIWSDWYSVANHRDHISLHRPFYPTRPGGTARAHLFDALRISDASSLLRICERATADRQAACMLFWTLGGNQVGKGAISGWREIIVPRLDEIGLWPFDGSLIDLVNTKPIVITETYPGDVYRQIGMPRNGWSKRRQADRIRMRQSILPWLAARPDLDANLLLPFIDDGFGSDKAGEDRFDAVVGLLGMLDVVDGRRGDGIPAIDAVHKWEGWILGHHRDDVT</sequence>
<proteinExistence type="predicted"/>
<dbReference type="STRING" id="1752398.A8M32_20520"/>
<name>A0A1E3V7S1_9HYPH</name>
<dbReference type="AlphaFoldDB" id="A0A1E3V7S1"/>
<dbReference type="Proteomes" id="UP000094342">
    <property type="component" value="Unassembled WGS sequence"/>
</dbReference>
<accession>A0A1E3V7S1</accession>
<protein>
    <submittedName>
        <fullName evidence="1">DUF429 domain-containing protein</fullName>
    </submittedName>
</protein>
<keyword evidence="2" id="KW-1185">Reference proteome</keyword>
<evidence type="ECO:0000313" key="1">
    <source>
        <dbReference type="EMBL" id="ODR88876.1"/>
    </source>
</evidence>
<evidence type="ECO:0000313" key="2">
    <source>
        <dbReference type="Proteomes" id="UP000094342"/>
    </source>
</evidence>